<gene>
    <name evidence="1" type="ORF">PCOR1329_LOCUS2108</name>
</gene>
<name>A0ABN9PDX1_9DINO</name>
<accession>A0ABN9PDX1</accession>
<sequence>MERSARAGDARCGGCTWQWVVKRHWILVSLSWSRGGIFRGPRARPPTVCRSTLRHARTVQWLPAYCGHRTQTPSATARKLLHAAIEPDFFSSSAEIRASACDKAEAEQDDQFPVPPPLPAAIFASAAAEEDLSGEAELDTATVAPDPASDTVTNADEDAHIVEVEEQMNSWARKRSASRSFLTLLIRRCSSLMIGRPVCASAGRIFVEPGGKVAILI</sequence>
<organism evidence="1 2">
    <name type="scientific">Prorocentrum cordatum</name>
    <dbReference type="NCBI Taxonomy" id="2364126"/>
    <lineage>
        <taxon>Eukaryota</taxon>
        <taxon>Sar</taxon>
        <taxon>Alveolata</taxon>
        <taxon>Dinophyceae</taxon>
        <taxon>Prorocentrales</taxon>
        <taxon>Prorocentraceae</taxon>
        <taxon>Prorocentrum</taxon>
    </lineage>
</organism>
<reference evidence="1" key="1">
    <citation type="submission" date="2023-10" db="EMBL/GenBank/DDBJ databases">
        <authorList>
            <person name="Chen Y."/>
            <person name="Shah S."/>
            <person name="Dougan E. K."/>
            <person name="Thang M."/>
            <person name="Chan C."/>
        </authorList>
    </citation>
    <scope>NUCLEOTIDE SEQUENCE [LARGE SCALE GENOMIC DNA]</scope>
</reference>
<evidence type="ECO:0000313" key="2">
    <source>
        <dbReference type="Proteomes" id="UP001189429"/>
    </source>
</evidence>
<dbReference type="EMBL" id="CAUYUJ010000524">
    <property type="protein sequence ID" value="CAK0791052.1"/>
    <property type="molecule type" value="Genomic_DNA"/>
</dbReference>
<keyword evidence="2" id="KW-1185">Reference proteome</keyword>
<proteinExistence type="predicted"/>
<comment type="caution">
    <text evidence="1">The sequence shown here is derived from an EMBL/GenBank/DDBJ whole genome shotgun (WGS) entry which is preliminary data.</text>
</comment>
<dbReference type="Proteomes" id="UP001189429">
    <property type="component" value="Unassembled WGS sequence"/>
</dbReference>
<protein>
    <submittedName>
        <fullName evidence="1">Uncharacterized protein</fullName>
    </submittedName>
</protein>
<evidence type="ECO:0000313" key="1">
    <source>
        <dbReference type="EMBL" id="CAK0791052.1"/>
    </source>
</evidence>